<feature type="region of interest" description="Disordered" evidence="1">
    <location>
        <begin position="165"/>
        <end position="222"/>
    </location>
</feature>
<feature type="compositionally biased region" description="Acidic residues" evidence="1">
    <location>
        <begin position="678"/>
        <end position="694"/>
    </location>
</feature>
<gene>
    <name evidence="2" type="ORF">GGU10DRAFT_380302</name>
</gene>
<evidence type="ECO:0000313" key="3">
    <source>
        <dbReference type="Proteomes" id="UP001163798"/>
    </source>
</evidence>
<sequence length="755" mass="83981">MATKTRGMTQTSTINNARTRAGKRKAGNAGTRQQQMNSVTSARTRNQKKKQINKHSRASTPIASSPASVAHSAQSPSVAGLAAEELALNENLKKGWGVLKSYLDNEASADDVHDILQRVNDPELDQAFAEIMGCEPDEHSRHNNLYEKVGKKFLELENTADVVEENPKAKTKKTTKAKTKKTTKAKTTFRPAFPGRENPVSDSMSRAPMNHPPPPPHSTSAISTIPTPITLIHTRRQSPVTTMSEDKLFDDTESEGAGKTKGRLSKAVKAEAFAIRQHYHDELEALAKKSGKNLSTLLEAIGDIVPNTRALNSWNAYQSYAVNPDGLGLVRQENQSEAEFTADIRDRYVKLRNRESEPSDLNLDGILEWYRKEILEETAEQRAGGYTKKEIEKLCGAFINRGRQLYEARQLCSIGWLVDPVSALAVPWGADPLYVAMRDANPAQVTAQAVDYGTMFHSQLMLQKQGGLGLDPVKQGLVNRFVDDGTDKVVLRGLLKDVLLLSLREIRPNKDFKQMKWGSAFADLCYKEKVKLINYPVGMKPIGPPGGIRGSSLIPLKYVKVIVKQHIHFWQQELREYKTEARRTKHAEDDSENGDSDNGDDKDKDKQAKIFEEDLVQFVLWDDDEKELSLKEQANVGILLQEPRGDNNPVVLAKVLHSKIFLKQAVAHNISIELPDGMQEEDEEEMIDEGQDGEGENKGEGEDNGVEEDKSKGEDDQGGEDGSEGEDNGEGKERPKKQVWAGKTDQSKKRKQSDI</sequence>
<feature type="compositionally biased region" description="Polar residues" evidence="1">
    <location>
        <begin position="1"/>
        <end position="18"/>
    </location>
</feature>
<reference evidence="2" key="1">
    <citation type="submission" date="2022-08" db="EMBL/GenBank/DDBJ databases">
        <authorList>
            <consortium name="DOE Joint Genome Institute"/>
            <person name="Min B."/>
            <person name="Riley R."/>
            <person name="Sierra-Patev S."/>
            <person name="Naranjo-Ortiz M."/>
            <person name="Looney B."/>
            <person name="Konkel Z."/>
            <person name="Slot J.C."/>
            <person name="Sakamoto Y."/>
            <person name="Steenwyk J.L."/>
            <person name="Rokas A."/>
            <person name="Carro J."/>
            <person name="Camarero S."/>
            <person name="Ferreira P."/>
            <person name="Molpeceres G."/>
            <person name="Ruiz-Duenas F.J."/>
            <person name="Serrano A."/>
            <person name="Henrissat B."/>
            <person name="Drula E."/>
            <person name="Hughes K.W."/>
            <person name="Mata J.L."/>
            <person name="Ishikawa N.K."/>
            <person name="Vargas-Isla R."/>
            <person name="Ushijima S."/>
            <person name="Smith C.A."/>
            <person name="Ahrendt S."/>
            <person name="Andreopoulos W."/>
            <person name="He G."/>
            <person name="Labutti K."/>
            <person name="Lipzen A."/>
            <person name="Ng V."/>
            <person name="Sandor L."/>
            <person name="Barry K."/>
            <person name="Martinez A.T."/>
            <person name="Xiao Y."/>
            <person name="Gibbons J.G."/>
            <person name="Terashima K."/>
            <person name="Hibbett D.S."/>
            <person name="Grigoriev I.V."/>
        </authorList>
    </citation>
    <scope>NUCLEOTIDE SEQUENCE</scope>
    <source>
        <strain evidence="2">TFB10291</strain>
    </source>
</reference>
<keyword evidence="3" id="KW-1185">Reference proteome</keyword>
<feature type="region of interest" description="Disordered" evidence="1">
    <location>
        <begin position="675"/>
        <end position="755"/>
    </location>
</feature>
<feature type="compositionally biased region" description="Basic residues" evidence="1">
    <location>
        <begin position="169"/>
        <end position="184"/>
    </location>
</feature>
<accession>A0AA38KNF7</accession>
<dbReference type="Proteomes" id="UP001163798">
    <property type="component" value="Unassembled WGS sequence"/>
</dbReference>
<evidence type="ECO:0000313" key="2">
    <source>
        <dbReference type="EMBL" id="KAJ3780711.1"/>
    </source>
</evidence>
<feature type="compositionally biased region" description="Acidic residues" evidence="1">
    <location>
        <begin position="589"/>
        <end position="598"/>
    </location>
</feature>
<protein>
    <submittedName>
        <fullName evidence="2">Uncharacterized protein</fullName>
    </submittedName>
</protein>
<feature type="region of interest" description="Disordered" evidence="1">
    <location>
        <begin position="1"/>
        <end position="71"/>
    </location>
</feature>
<evidence type="ECO:0000256" key="1">
    <source>
        <dbReference type="SAM" id="MobiDB-lite"/>
    </source>
</evidence>
<organism evidence="2 3">
    <name type="scientific">Lentinula aff. detonsa</name>
    <dbReference type="NCBI Taxonomy" id="2804958"/>
    <lineage>
        <taxon>Eukaryota</taxon>
        <taxon>Fungi</taxon>
        <taxon>Dikarya</taxon>
        <taxon>Basidiomycota</taxon>
        <taxon>Agaricomycotina</taxon>
        <taxon>Agaricomycetes</taxon>
        <taxon>Agaricomycetidae</taxon>
        <taxon>Agaricales</taxon>
        <taxon>Marasmiineae</taxon>
        <taxon>Omphalotaceae</taxon>
        <taxon>Lentinula</taxon>
    </lineage>
</organism>
<feature type="compositionally biased region" description="Polar residues" evidence="1">
    <location>
        <begin position="30"/>
        <end position="44"/>
    </location>
</feature>
<feature type="compositionally biased region" description="Basic and acidic residues" evidence="1">
    <location>
        <begin position="695"/>
        <end position="715"/>
    </location>
</feature>
<feature type="region of interest" description="Disordered" evidence="1">
    <location>
        <begin position="581"/>
        <end position="604"/>
    </location>
</feature>
<dbReference type="AlphaFoldDB" id="A0AA38KNF7"/>
<name>A0AA38KNF7_9AGAR</name>
<feature type="compositionally biased region" description="Acidic residues" evidence="1">
    <location>
        <begin position="716"/>
        <end position="728"/>
    </location>
</feature>
<dbReference type="EMBL" id="MU793668">
    <property type="protein sequence ID" value="KAJ3780711.1"/>
    <property type="molecule type" value="Genomic_DNA"/>
</dbReference>
<feature type="compositionally biased region" description="Basic residues" evidence="1">
    <location>
        <begin position="45"/>
        <end position="57"/>
    </location>
</feature>
<comment type="caution">
    <text evidence="2">The sequence shown here is derived from an EMBL/GenBank/DDBJ whole genome shotgun (WGS) entry which is preliminary data.</text>
</comment>
<feature type="compositionally biased region" description="Polar residues" evidence="1">
    <location>
        <begin position="58"/>
        <end position="71"/>
    </location>
</feature>
<proteinExistence type="predicted"/>